<evidence type="ECO:0000313" key="3">
    <source>
        <dbReference type="Proteomes" id="UP000004699"/>
    </source>
</evidence>
<comment type="pathway">
    <text evidence="1">Cell wall biogenesis; peptidoglycan recycling.</text>
</comment>
<feature type="binding site" evidence="1">
    <location>
        <begin position="3"/>
        <end position="10"/>
    </location>
    <ligand>
        <name>ATP</name>
        <dbReference type="ChEBI" id="CHEBI:30616"/>
    </ligand>
</feature>
<keyword evidence="1 2" id="KW-0418">Kinase</keyword>
<dbReference type="SUPFAM" id="SSF53067">
    <property type="entry name" value="Actin-like ATPase domain"/>
    <property type="match status" value="1"/>
</dbReference>
<reference evidence="3" key="1">
    <citation type="journal article" date="2013" name="BMC Microbiol.">
        <title>Taxonomy and evolution of bacteriochlorophyll a-containing members of the OM60/NOR5 clade of marine gammaproteobacteria: description of Luminiphilus syltensis gen. nov., sp. nov., reclassification of Haliea rubra as Pseudohaliea rubra gen. nov., comb. nov., and emendation of Chromatocurvus halotolerans.</title>
        <authorList>
            <person name="Spring S."/>
            <person name="Riedel T."/>
            <person name="Sproer C."/>
            <person name="Yan S."/>
            <person name="Harder J."/>
            <person name="Fuchs B.M."/>
        </authorList>
    </citation>
    <scope>NUCLEOTIDE SEQUENCE [LARGE SCALE GENOMIC DNA]</scope>
    <source>
        <strain evidence="3">NOR51-B</strain>
    </source>
</reference>
<proteinExistence type="inferred from homology"/>
<dbReference type="PANTHER" id="PTHR30605:SF0">
    <property type="entry name" value="ANHYDRO-N-ACETYLMURAMIC ACID KINASE"/>
    <property type="match status" value="1"/>
</dbReference>
<dbReference type="InterPro" id="IPR043129">
    <property type="entry name" value="ATPase_NBD"/>
</dbReference>
<dbReference type="GO" id="GO:0016301">
    <property type="term" value="F:kinase activity"/>
    <property type="evidence" value="ECO:0007669"/>
    <property type="project" value="UniProtKB-KW"/>
</dbReference>
<evidence type="ECO:0000313" key="2">
    <source>
        <dbReference type="EMBL" id="EED34253.1"/>
    </source>
</evidence>
<keyword evidence="1" id="KW-0067">ATP-binding</keyword>
<dbReference type="UniPathway" id="UPA00343"/>
<dbReference type="HOGENOM" id="CLU_038782_0_0_6"/>
<keyword evidence="1" id="KW-0808">Transferase</keyword>
<keyword evidence="3" id="KW-1185">Reference proteome</keyword>
<comment type="function">
    <text evidence="1">Catalyzes the specific phosphorylation of 1,6-anhydro-N-acetylmuramic acid (anhMurNAc) with the simultaneous cleavage of the 1,6-anhydro ring, generating MurNAc-6-P. Is required for the utilization of anhMurNAc either imported from the medium or derived from its own cell wall murein, and thus plays a role in cell wall recycling.</text>
</comment>
<dbReference type="NCBIfam" id="NF007139">
    <property type="entry name" value="PRK09585.1-3"/>
    <property type="match status" value="1"/>
</dbReference>
<accession>B8KW22</accession>
<dbReference type="Proteomes" id="UP000004699">
    <property type="component" value="Unassembled WGS sequence"/>
</dbReference>
<dbReference type="EMBL" id="DS999411">
    <property type="protein sequence ID" value="EED34253.1"/>
    <property type="molecule type" value="Genomic_DNA"/>
</dbReference>
<dbReference type="GO" id="GO:0009254">
    <property type="term" value="P:peptidoglycan turnover"/>
    <property type="evidence" value="ECO:0007669"/>
    <property type="project" value="UniProtKB-UniRule"/>
</dbReference>
<dbReference type="HAMAP" id="MF_01270">
    <property type="entry name" value="AnhMurNAc_kinase"/>
    <property type="match status" value="1"/>
</dbReference>
<evidence type="ECO:0000256" key="1">
    <source>
        <dbReference type="HAMAP-Rule" id="MF_01270"/>
    </source>
</evidence>
<dbReference type="UniPathway" id="UPA00544"/>
<name>B8KW22_9GAMM</name>
<dbReference type="STRING" id="565045.NOR51B_190"/>
<dbReference type="PANTHER" id="PTHR30605">
    <property type="entry name" value="ANHYDRO-N-ACETYLMURAMIC ACID KINASE"/>
    <property type="match status" value="1"/>
</dbReference>
<dbReference type="Pfam" id="PF03702">
    <property type="entry name" value="AnmK"/>
    <property type="match status" value="1"/>
</dbReference>
<keyword evidence="1" id="KW-0547">Nucleotide-binding</keyword>
<sequence length="355" mass="37583">MSGTSIDGIDAALIEIDDQTVRLVATHSSTYPASLQQQLRDLALPGDNEIDRMGVADHALADVLADAALAVIAEAGCQIGDIAAIGSHGQTIRHRPDGATPFTLQIGDPHRIAERTGCPVVADFRRRDMAAGGQGAPLAPLFHRALLAPVDRCSAVVNIGGIANVTVLDAGGRITGFDTGPGNTLMDAWIRKHRGLDYDEDGAWARTGQIDHPLLACLQGDPYFYRPPPKSTGPEYFNLSWLEPQLPTVASAEDIQRTLLELTASTVAESVAQYRPQRLAVCGGGAHNGLLMQRLSDRLDTIEVVSSEVLGLHPDWVEASAFAWLASQAISGTPVDAATVTGAEGPRILGVIYPP</sequence>
<keyword evidence="1" id="KW-0119">Carbohydrate metabolism</keyword>
<dbReference type="CDD" id="cd24050">
    <property type="entry name" value="ASKHA_NBD_ANMK"/>
    <property type="match status" value="1"/>
</dbReference>
<comment type="pathway">
    <text evidence="1">Amino-sugar metabolism; 1,6-anhydro-N-acetylmuramate degradation.</text>
</comment>
<dbReference type="AlphaFoldDB" id="B8KW22"/>
<protein>
    <recommendedName>
        <fullName evidence="1">Anhydro-N-acetylmuramic acid kinase</fullName>
        <ecNumber evidence="1">2.7.1.170</ecNumber>
    </recommendedName>
    <alternativeName>
        <fullName evidence="1">AnhMurNAc kinase</fullName>
    </alternativeName>
</protein>
<comment type="catalytic activity">
    <reaction evidence="1">
        <text>1,6-anhydro-N-acetyl-beta-muramate + ATP + H2O = N-acetyl-D-muramate 6-phosphate + ADP + H(+)</text>
        <dbReference type="Rhea" id="RHEA:24952"/>
        <dbReference type="ChEBI" id="CHEBI:15377"/>
        <dbReference type="ChEBI" id="CHEBI:15378"/>
        <dbReference type="ChEBI" id="CHEBI:30616"/>
        <dbReference type="ChEBI" id="CHEBI:58690"/>
        <dbReference type="ChEBI" id="CHEBI:58722"/>
        <dbReference type="ChEBI" id="CHEBI:456216"/>
        <dbReference type="EC" id="2.7.1.170"/>
    </reaction>
</comment>
<dbReference type="EC" id="2.7.1.170" evidence="1"/>
<gene>
    <name evidence="1 2" type="primary">anmK</name>
    <name evidence="2" type="ORF">NOR51B_190</name>
</gene>
<dbReference type="GO" id="GO:0006040">
    <property type="term" value="P:amino sugar metabolic process"/>
    <property type="evidence" value="ECO:0007669"/>
    <property type="project" value="InterPro"/>
</dbReference>
<organism evidence="2 3">
    <name type="scientific">Luminiphilus syltensis NOR5-1B</name>
    <dbReference type="NCBI Taxonomy" id="565045"/>
    <lineage>
        <taxon>Bacteria</taxon>
        <taxon>Pseudomonadati</taxon>
        <taxon>Pseudomonadota</taxon>
        <taxon>Gammaproteobacteria</taxon>
        <taxon>Cellvibrionales</taxon>
        <taxon>Halieaceae</taxon>
        <taxon>Luminiphilus</taxon>
    </lineage>
</organism>
<dbReference type="GO" id="GO:0016773">
    <property type="term" value="F:phosphotransferase activity, alcohol group as acceptor"/>
    <property type="evidence" value="ECO:0007669"/>
    <property type="project" value="UniProtKB-UniRule"/>
</dbReference>
<dbReference type="GO" id="GO:0097175">
    <property type="term" value="P:1,6-anhydro-N-acetyl-beta-muramic acid catabolic process"/>
    <property type="evidence" value="ECO:0007669"/>
    <property type="project" value="UniProtKB-UniRule"/>
</dbReference>
<dbReference type="InterPro" id="IPR005338">
    <property type="entry name" value="Anhydro_N_Ac-Mur_kinase"/>
</dbReference>
<dbReference type="GO" id="GO:0005524">
    <property type="term" value="F:ATP binding"/>
    <property type="evidence" value="ECO:0007669"/>
    <property type="project" value="UniProtKB-UniRule"/>
</dbReference>
<comment type="similarity">
    <text evidence="1">Belongs to the anhydro-N-acetylmuramic acid kinase family.</text>
</comment>
<dbReference type="Gene3D" id="3.30.420.40">
    <property type="match status" value="2"/>
</dbReference>
<dbReference type="eggNOG" id="COG2377">
    <property type="taxonomic scope" value="Bacteria"/>
</dbReference>